<dbReference type="PROSITE" id="PS00181">
    <property type="entry name" value="GLNA_ATP"/>
    <property type="match status" value="1"/>
</dbReference>
<dbReference type="InterPro" id="IPR014746">
    <property type="entry name" value="Gln_synth/guanido_kin_cat_dom"/>
</dbReference>
<dbReference type="SMART" id="SM01230">
    <property type="entry name" value="Gln-synt_C"/>
    <property type="match status" value="1"/>
</dbReference>
<organism evidence="5">
    <name type="scientific">marine sediment metagenome</name>
    <dbReference type="NCBI Taxonomy" id="412755"/>
    <lineage>
        <taxon>unclassified sequences</taxon>
        <taxon>metagenomes</taxon>
        <taxon>ecological metagenomes</taxon>
    </lineage>
</organism>
<feature type="non-terminal residue" evidence="5">
    <location>
        <position position="256"/>
    </location>
</feature>
<gene>
    <name evidence="5" type="ORF">S01H1_56679</name>
</gene>
<dbReference type="PROSITE" id="PS51987">
    <property type="entry name" value="GS_CATALYTIC"/>
    <property type="match status" value="1"/>
</dbReference>
<dbReference type="AlphaFoldDB" id="X0VPX0"/>
<evidence type="ECO:0000259" key="4">
    <source>
        <dbReference type="PROSITE" id="PS51987"/>
    </source>
</evidence>
<evidence type="ECO:0000256" key="1">
    <source>
        <dbReference type="ARBA" id="ARBA00001946"/>
    </source>
</evidence>
<keyword evidence="3" id="KW-0460">Magnesium</keyword>
<dbReference type="Gene3D" id="3.30.590.10">
    <property type="entry name" value="Glutamine synthetase/guanido kinase, catalytic domain"/>
    <property type="match status" value="1"/>
</dbReference>
<evidence type="ECO:0000313" key="5">
    <source>
        <dbReference type="EMBL" id="GAG20429.1"/>
    </source>
</evidence>
<dbReference type="GO" id="GO:0004356">
    <property type="term" value="F:glutamine synthetase activity"/>
    <property type="evidence" value="ECO:0007669"/>
    <property type="project" value="InterPro"/>
</dbReference>
<dbReference type="EMBL" id="BARS01036919">
    <property type="protein sequence ID" value="GAG20429.1"/>
    <property type="molecule type" value="Genomic_DNA"/>
</dbReference>
<reference evidence="5" key="1">
    <citation type="journal article" date="2014" name="Front. Microbiol.">
        <title>High frequency of phylogenetically diverse reductive dehalogenase-homologous genes in deep subseafloor sedimentary metagenomes.</title>
        <authorList>
            <person name="Kawai M."/>
            <person name="Futagami T."/>
            <person name="Toyoda A."/>
            <person name="Takaki Y."/>
            <person name="Nishi S."/>
            <person name="Hori S."/>
            <person name="Arai W."/>
            <person name="Tsubouchi T."/>
            <person name="Morono Y."/>
            <person name="Uchiyama I."/>
            <person name="Ito T."/>
            <person name="Fujiyama A."/>
            <person name="Inagaki F."/>
            <person name="Takami H."/>
        </authorList>
    </citation>
    <scope>NUCLEOTIDE SEQUENCE</scope>
    <source>
        <strain evidence="5">Expedition CK06-06</strain>
    </source>
</reference>
<evidence type="ECO:0000256" key="3">
    <source>
        <dbReference type="ARBA" id="ARBA00022842"/>
    </source>
</evidence>
<feature type="non-terminal residue" evidence="5">
    <location>
        <position position="1"/>
    </location>
</feature>
<proteinExistence type="predicted"/>
<dbReference type="InterPro" id="IPR008146">
    <property type="entry name" value="Gln_synth_cat_dom"/>
</dbReference>
<accession>X0VPX0</accession>
<keyword evidence="2" id="KW-0436">Ligase</keyword>
<name>X0VPX0_9ZZZZ</name>
<comment type="cofactor">
    <cofactor evidence="1">
        <name>Mg(2+)</name>
        <dbReference type="ChEBI" id="CHEBI:18420"/>
    </cofactor>
</comment>
<dbReference type="SUPFAM" id="SSF55931">
    <property type="entry name" value="Glutamine synthetase/guanido kinase"/>
    <property type="match status" value="1"/>
</dbReference>
<feature type="domain" description="GS catalytic" evidence="4">
    <location>
        <begin position="27"/>
        <end position="256"/>
    </location>
</feature>
<protein>
    <recommendedName>
        <fullName evidence="4">GS catalytic domain-containing protein</fullName>
    </recommendedName>
</protein>
<evidence type="ECO:0000256" key="2">
    <source>
        <dbReference type="ARBA" id="ARBA00022598"/>
    </source>
</evidence>
<comment type="caution">
    <text evidence="5">The sequence shown here is derived from an EMBL/GenBank/DDBJ whole genome shotgun (WGS) entry which is preliminary data.</text>
</comment>
<dbReference type="InterPro" id="IPR027303">
    <property type="entry name" value="Gln_synth_gly_rich_site"/>
</dbReference>
<dbReference type="PANTHER" id="PTHR43785">
    <property type="entry name" value="GAMMA-GLUTAMYLPUTRESCINE SYNTHETASE"/>
    <property type="match status" value="1"/>
</dbReference>
<dbReference type="PANTHER" id="PTHR43785:SF12">
    <property type="entry name" value="TYPE-1 GLUTAMINE SYNTHETASE 2"/>
    <property type="match status" value="1"/>
</dbReference>
<dbReference type="Pfam" id="PF00120">
    <property type="entry name" value="Gln-synt_C"/>
    <property type="match status" value="1"/>
</dbReference>
<sequence length="256" mass="28816">ELPYVDEPKLAAMCDIHQDGIIFAGDTRSQLRSIIEKHLTTKGLSLKVGPEPEFYLLKDNVPVDQGQYADIFPNARVEGIVKRFSQYLTKSLIQPKVHHHEVGPGQYEIEIGYEEVLRVADIIVTYKATIRALAAKLGYTATFMPKPYAQLAGNGMHFHISLWEGTKNLFSHSDPRKISLLAEQFMAGILEHAQAMTVLVAPTVNSYKRLVPGYEAPVYGAWGPLNRSTLIRVPMFNNPRFARFEYRCPDPSCKGR</sequence>